<evidence type="ECO:0008006" key="3">
    <source>
        <dbReference type="Google" id="ProtNLM"/>
    </source>
</evidence>
<evidence type="ECO:0000313" key="2">
    <source>
        <dbReference type="Proteomes" id="UP000264294"/>
    </source>
</evidence>
<dbReference type="Proteomes" id="UP000264294">
    <property type="component" value="Unassembled WGS sequence"/>
</dbReference>
<protein>
    <recommendedName>
        <fullName evidence="3">Secreted protein</fullName>
    </recommendedName>
</protein>
<proteinExistence type="predicted"/>
<name>A0ABX9KZ56_9BACI</name>
<sequence length="76" mass="8654">MPYYRFTYWFSITACEVLFFSPLTTTTENFAGLIRPLSFHLPRMLLAQRRAKAPLNNGIIQSLPSAGFGFLIMPPI</sequence>
<dbReference type="EMBL" id="QVOD01000005">
    <property type="protein sequence ID" value="RFT67835.1"/>
    <property type="molecule type" value="Genomic_DNA"/>
</dbReference>
<evidence type="ECO:0000313" key="1">
    <source>
        <dbReference type="EMBL" id="RFT67835.1"/>
    </source>
</evidence>
<organism evidence="1 2">
    <name type="scientific">Bacillus clarus</name>
    <dbReference type="NCBI Taxonomy" id="2338372"/>
    <lineage>
        <taxon>Bacteria</taxon>
        <taxon>Bacillati</taxon>
        <taxon>Bacillota</taxon>
        <taxon>Bacilli</taxon>
        <taxon>Bacillales</taxon>
        <taxon>Bacillaceae</taxon>
        <taxon>Bacillus</taxon>
        <taxon>Bacillus cereus group</taxon>
    </lineage>
</organism>
<gene>
    <name evidence="1" type="ORF">D0U04_07015</name>
</gene>
<keyword evidence="2" id="KW-1185">Reference proteome</keyword>
<comment type="caution">
    <text evidence="1">The sequence shown here is derived from an EMBL/GenBank/DDBJ whole genome shotgun (WGS) entry which is preliminary data.</text>
</comment>
<reference evidence="1 2" key="1">
    <citation type="submission" date="2018-08" db="EMBL/GenBank/DDBJ databases">
        <title>Bacillus clarus sp. nov. strain PS00077A.</title>
        <authorList>
            <person name="Mendez Acevedo M."/>
            <person name="Carroll L."/>
            <person name="Mukherjee M."/>
            <person name="Wiedmann M."/>
            <person name="Kovac J."/>
        </authorList>
    </citation>
    <scope>NUCLEOTIDE SEQUENCE [LARGE SCALE GENOMIC DNA]</scope>
    <source>
        <strain evidence="1 2">PS00077A</strain>
    </source>
</reference>
<accession>A0ABX9KZ56</accession>